<dbReference type="SUPFAM" id="SSF55347">
    <property type="entry name" value="Glyceraldehyde-3-phosphate dehydrogenase-like, C-terminal domain"/>
    <property type="match status" value="1"/>
</dbReference>
<dbReference type="Proteomes" id="UP000316213">
    <property type="component" value="Unassembled WGS sequence"/>
</dbReference>
<dbReference type="GO" id="GO:0000166">
    <property type="term" value="F:nucleotide binding"/>
    <property type="evidence" value="ECO:0007669"/>
    <property type="project" value="InterPro"/>
</dbReference>
<dbReference type="PANTHER" id="PTHR43708:SF8">
    <property type="entry name" value="OXIDOREDUCTASE"/>
    <property type="match status" value="1"/>
</dbReference>
<evidence type="ECO:0000313" key="3">
    <source>
        <dbReference type="EMBL" id="TWT93025.1"/>
    </source>
</evidence>
<dbReference type="SUPFAM" id="SSF51735">
    <property type="entry name" value="NAD(P)-binding Rossmann-fold domains"/>
    <property type="match status" value="1"/>
</dbReference>
<evidence type="ECO:0000313" key="4">
    <source>
        <dbReference type="Proteomes" id="UP000316213"/>
    </source>
</evidence>
<keyword evidence="3" id="KW-0560">Oxidoreductase</keyword>
<organism evidence="3 4">
    <name type="scientific">Neorhodopirellula pilleata</name>
    <dbReference type="NCBI Taxonomy" id="2714738"/>
    <lineage>
        <taxon>Bacteria</taxon>
        <taxon>Pseudomonadati</taxon>
        <taxon>Planctomycetota</taxon>
        <taxon>Planctomycetia</taxon>
        <taxon>Pirellulales</taxon>
        <taxon>Pirellulaceae</taxon>
        <taxon>Neorhodopirellula</taxon>
    </lineage>
</organism>
<dbReference type="Gene3D" id="3.30.360.10">
    <property type="entry name" value="Dihydrodipicolinate Reductase, domain 2"/>
    <property type="match status" value="1"/>
</dbReference>
<feature type="domain" description="GFO/IDH/MocA-like oxidoreductase" evidence="2">
    <location>
        <begin position="135"/>
        <end position="256"/>
    </location>
</feature>
<dbReference type="InterPro" id="IPR051317">
    <property type="entry name" value="Gfo/Idh/MocA_oxidoreduct"/>
</dbReference>
<evidence type="ECO:0000259" key="2">
    <source>
        <dbReference type="Pfam" id="PF22725"/>
    </source>
</evidence>
<proteinExistence type="predicted"/>
<dbReference type="GO" id="GO:0033712">
    <property type="term" value="F:1,5-anhydro-D-fructose reductase (1,5-anhydro-D-mannitol-forming) activity"/>
    <property type="evidence" value="ECO:0007669"/>
    <property type="project" value="UniProtKB-EC"/>
</dbReference>
<dbReference type="PANTHER" id="PTHR43708">
    <property type="entry name" value="CONSERVED EXPRESSED OXIDOREDUCTASE (EUROFUNG)"/>
    <property type="match status" value="1"/>
</dbReference>
<dbReference type="InterPro" id="IPR055170">
    <property type="entry name" value="GFO_IDH_MocA-like_dom"/>
</dbReference>
<dbReference type="InterPro" id="IPR000683">
    <property type="entry name" value="Gfo/Idh/MocA-like_OxRdtase_N"/>
</dbReference>
<dbReference type="EC" id="1.1.1.292" evidence="3"/>
<keyword evidence="4" id="KW-1185">Reference proteome</keyword>
<feature type="domain" description="Gfo/Idh/MocA-like oxidoreductase N-terminal" evidence="1">
    <location>
        <begin position="7"/>
        <end position="125"/>
    </location>
</feature>
<dbReference type="Gene3D" id="3.40.50.720">
    <property type="entry name" value="NAD(P)-binding Rossmann-like Domain"/>
    <property type="match status" value="1"/>
</dbReference>
<name>A0A5C6A0V5_9BACT</name>
<gene>
    <name evidence="3" type="primary">afr_5</name>
    <name evidence="3" type="ORF">Pla100_43410</name>
</gene>
<dbReference type="OrthoDB" id="9815825at2"/>
<accession>A0A5C6A0V5</accession>
<dbReference type="EMBL" id="SJPM01000010">
    <property type="protein sequence ID" value="TWT93025.1"/>
    <property type="molecule type" value="Genomic_DNA"/>
</dbReference>
<reference evidence="3 4" key="1">
    <citation type="submission" date="2019-02" db="EMBL/GenBank/DDBJ databases">
        <title>Deep-cultivation of Planctomycetes and their phenomic and genomic characterization uncovers novel biology.</title>
        <authorList>
            <person name="Wiegand S."/>
            <person name="Jogler M."/>
            <person name="Boedeker C."/>
            <person name="Pinto D."/>
            <person name="Vollmers J."/>
            <person name="Rivas-Marin E."/>
            <person name="Kohn T."/>
            <person name="Peeters S.H."/>
            <person name="Heuer A."/>
            <person name="Rast P."/>
            <person name="Oberbeckmann S."/>
            <person name="Bunk B."/>
            <person name="Jeske O."/>
            <person name="Meyerdierks A."/>
            <person name="Storesund J.E."/>
            <person name="Kallscheuer N."/>
            <person name="Luecker S."/>
            <person name="Lage O.M."/>
            <person name="Pohl T."/>
            <person name="Merkel B.J."/>
            <person name="Hornburger P."/>
            <person name="Mueller R.-W."/>
            <person name="Bruemmer F."/>
            <person name="Labrenz M."/>
            <person name="Spormann A.M."/>
            <person name="Op Den Camp H."/>
            <person name="Overmann J."/>
            <person name="Amann R."/>
            <person name="Jetten M.S.M."/>
            <person name="Mascher T."/>
            <person name="Medema M.H."/>
            <person name="Devos D.P."/>
            <person name="Kaster A.-K."/>
            <person name="Ovreas L."/>
            <person name="Rohde M."/>
            <person name="Galperin M.Y."/>
            <person name="Jogler C."/>
        </authorList>
    </citation>
    <scope>NUCLEOTIDE SEQUENCE [LARGE SCALE GENOMIC DNA]</scope>
    <source>
        <strain evidence="3 4">Pla100</strain>
    </source>
</reference>
<dbReference type="RefSeq" id="WP_146579791.1">
    <property type="nucleotide sequence ID" value="NZ_SJPM01000010.1"/>
</dbReference>
<sequence length="352" mass="39185">MTQSKVKFGLIGFGAWGQHHADAITKCKGAELAAIAARSESSAARARETYPDAFVTTDYRELATRDDLDVVDVVVPSDLHHEIATCVLENDKHLLLEKPMCVSLADCDHLIRLAAQQDRLLCVGHELRLSSMWGKVKQMIEDDFIGMPQYCLVELSRNPYRQGADGWRYDIDRVGNWILEEPIHFFDLAKWYLQRSGTPETVYATANSRQPERPELQDNFSAIVHFSGGAYAVVSQTLSAFEHHQTVKVTGTKGALWASWSGAMDRTRHPTFSLRAFDGNEVTTVPIDKPTGELFELEDQVERVVEAIADGRPLHCTAQDGRWSVAMCLAASESVAKGKKIKIDPACSLHES</sequence>
<dbReference type="AlphaFoldDB" id="A0A5C6A0V5"/>
<dbReference type="Pfam" id="PF01408">
    <property type="entry name" value="GFO_IDH_MocA"/>
    <property type="match status" value="1"/>
</dbReference>
<dbReference type="InterPro" id="IPR036291">
    <property type="entry name" value="NAD(P)-bd_dom_sf"/>
</dbReference>
<protein>
    <submittedName>
        <fullName evidence="3">1,5-anhydro-D-fructose reductase</fullName>
        <ecNumber evidence="3">1.1.1.292</ecNumber>
    </submittedName>
</protein>
<evidence type="ECO:0000259" key="1">
    <source>
        <dbReference type="Pfam" id="PF01408"/>
    </source>
</evidence>
<comment type="caution">
    <text evidence="3">The sequence shown here is derived from an EMBL/GenBank/DDBJ whole genome shotgun (WGS) entry which is preliminary data.</text>
</comment>
<dbReference type="Pfam" id="PF22725">
    <property type="entry name" value="GFO_IDH_MocA_C3"/>
    <property type="match status" value="1"/>
</dbReference>